<comment type="caution">
    <text evidence="1">The sequence shown here is derived from an EMBL/GenBank/DDBJ whole genome shotgun (WGS) entry which is preliminary data.</text>
</comment>
<sequence>MNVVPLGVVDVAYYSNHAAQYLQNLLKTVEALPFLQEVIDDLAADPTVGWNCQTNSVLGDDHIHAIELEIAPIYDDGEYVETFTLEESITEPERVHAFSLYSRVAESSDFAGVQPLHDAESLAECEMMALLAVRRINAMKANHVEPRWE</sequence>
<accession>A0ABW6CIY4</accession>
<reference evidence="1 2" key="1">
    <citation type="submission" date="2024-09" db="EMBL/GenBank/DDBJ databases">
        <title>Genomes of Rahnella.</title>
        <authorList>
            <person name="Mnguni F.C."/>
            <person name="Shin G.Y."/>
            <person name="Coutinho T."/>
        </authorList>
    </citation>
    <scope>NUCLEOTIDE SEQUENCE [LARGE SCALE GENOMIC DNA]</scope>
    <source>
        <strain evidence="1 2">20WA0057</strain>
    </source>
</reference>
<dbReference type="EMBL" id="JBHUCJ010000118">
    <property type="protein sequence ID" value="MFD3226900.1"/>
    <property type="molecule type" value="Genomic_DNA"/>
</dbReference>
<dbReference type="RefSeq" id="WP_379672344.1">
    <property type="nucleotide sequence ID" value="NZ_JBHUCJ010000118.1"/>
</dbReference>
<proteinExistence type="predicted"/>
<name>A0ABW6CIY4_RAHSY</name>
<dbReference type="Proteomes" id="UP001598201">
    <property type="component" value="Unassembled WGS sequence"/>
</dbReference>
<organism evidence="1 2">
    <name type="scientific">Rahnella sp. (strain Y9602)</name>
    <dbReference type="NCBI Taxonomy" id="2703885"/>
    <lineage>
        <taxon>Bacteria</taxon>
        <taxon>Pseudomonadati</taxon>
        <taxon>Pseudomonadota</taxon>
        <taxon>Gammaproteobacteria</taxon>
        <taxon>Enterobacterales</taxon>
        <taxon>Yersiniaceae</taxon>
        <taxon>Rahnella</taxon>
    </lineage>
</organism>
<evidence type="ECO:0000313" key="1">
    <source>
        <dbReference type="EMBL" id="MFD3226900.1"/>
    </source>
</evidence>
<gene>
    <name evidence="1" type="ORF">ACFPK4_25495</name>
</gene>
<keyword evidence="2" id="KW-1185">Reference proteome</keyword>
<protein>
    <submittedName>
        <fullName evidence="1">Uncharacterized protein</fullName>
    </submittedName>
</protein>
<evidence type="ECO:0000313" key="2">
    <source>
        <dbReference type="Proteomes" id="UP001598201"/>
    </source>
</evidence>